<dbReference type="Proteomes" id="UP000499080">
    <property type="component" value="Unassembled WGS sequence"/>
</dbReference>
<comment type="caution">
    <text evidence="1">The sequence shown here is derived from an EMBL/GenBank/DDBJ whole genome shotgun (WGS) entry which is preliminary data.</text>
</comment>
<dbReference type="EMBL" id="BGPR01000119">
    <property type="protein sequence ID" value="GBL96343.1"/>
    <property type="molecule type" value="Genomic_DNA"/>
</dbReference>
<gene>
    <name evidence="1" type="ORF">AVEN_238703_1</name>
</gene>
<dbReference type="OrthoDB" id="10435898at2759"/>
<dbReference type="AlphaFoldDB" id="A0A4Y2BWM9"/>
<sequence>MWGRENSTCCLGGLPYSRDERTEAPFPVSGTRRLAASGMEWGRRRTRENILNQYSTSVFPVGVKKTPKNASDQQHPKWEVCQRVCVKGKVF</sequence>
<keyword evidence="2" id="KW-1185">Reference proteome</keyword>
<accession>A0A4Y2BWM9</accession>
<protein>
    <submittedName>
        <fullName evidence="1">Uncharacterized protein</fullName>
    </submittedName>
</protein>
<name>A0A4Y2BWM9_ARAVE</name>
<organism evidence="1 2">
    <name type="scientific">Araneus ventricosus</name>
    <name type="common">Orbweaver spider</name>
    <name type="synonym">Epeira ventricosa</name>
    <dbReference type="NCBI Taxonomy" id="182803"/>
    <lineage>
        <taxon>Eukaryota</taxon>
        <taxon>Metazoa</taxon>
        <taxon>Ecdysozoa</taxon>
        <taxon>Arthropoda</taxon>
        <taxon>Chelicerata</taxon>
        <taxon>Arachnida</taxon>
        <taxon>Araneae</taxon>
        <taxon>Araneomorphae</taxon>
        <taxon>Entelegynae</taxon>
        <taxon>Araneoidea</taxon>
        <taxon>Araneidae</taxon>
        <taxon>Araneus</taxon>
    </lineage>
</organism>
<evidence type="ECO:0000313" key="2">
    <source>
        <dbReference type="Proteomes" id="UP000499080"/>
    </source>
</evidence>
<evidence type="ECO:0000313" key="1">
    <source>
        <dbReference type="EMBL" id="GBL96343.1"/>
    </source>
</evidence>
<proteinExistence type="predicted"/>
<reference evidence="1 2" key="1">
    <citation type="journal article" date="2019" name="Sci. Rep.">
        <title>Orb-weaving spider Araneus ventricosus genome elucidates the spidroin gene catalogue.</title>
        <authorList>
            <person name="Kono N."/>
            <person name="Nakamura H."/>
            <person name="Ohtoshi R."/>
            <person name="Moran D.A.P."/>
            <person name="Shinohara A."/>
            <person name="Yoshida Y."/>
            <person name="Fujiwara M."/>
            <person name="Mori M."/>
            <person name="Tomita M."/>
            <person name="Arakawa K."/>
        </authorList>
    </citation>
    <scope>NUCLEOTIDE SEQUENCE [LARGE SCALE GENOMIC DNA]</scope>
</reference>